<dbReference type="Gene3D" id="2.60.40.1180">
    <property type="entry name" value="Golgi alpha-mannosidase II"/>
    <property type="match status" value="1"/>
</dbReference>
<name>A0A822DBF5_9BILA</name>
<dbReference type="AlphaFoldDB" id="A0A822DBF5"/>
<dbReference type="Proteomes" id="UP000663848">
    <property type="component" value="Unassembled WGS sequence"/>
</dbReference>
<evidence type="ECO:0000313" key="1">
    <source>
        <dbReference type="EMBL" id="CAF5065115.1"/>
    </source>
</evidence>
<sequence length="65" mass="7567">PEMGSEIKLEEIKIFGINKQPNRITWNGQDLTPMAKWTFDANKNILIMKDLALDFSKTHKFAFLQ</sequence>
<accession>A0A822DBF5</accession>
<evidence type="ECO:0000313" key="2">
    <source>
        <dbReference type="Proteomes" id="UP000663848"/>
    </source>
</evidence>
<dbReference type="EMBL" id="CAJOBR010057517">
    <property type="protein sequence ID" value="CAF5065115.1"/>
    <property type="molecule type" value="Genomic_DNA"/>
</dbReference>
<gene>
    <name evidence="1" type="ORF">QYT958_LOCUS42896</name>
</gene>
<feature type="non-terminal residue" evidence="1">
    <location>
        <position position="1"/>
    </location>
</feature>
<proteinExistence type="predicted"/>
<comment type="caution">
    <text evidence="1">The sequence shown here is derived from an EMBL/GenBank/DDBJ whole genome shotgun (WGS) entry which is preliminary data.</text>
</comment>
<dbReference type="InterPro" id="IPR013780">
    <property type="entry name" value="Glyco_hydro_b"/>
</dbReference>
<reference evidence="1" key="1">
    <citation type="submission" date="2021-02" db="EMBL/GenBank/DDBJ databases">
        <authorList>
            <person name="Nowell W R."/>
        </authorList>
    </citation>
    <scope>NUCLEOTIDE SEQUENCE</scope>
</reference>
<organism evidence="1 2">
    <name type="scientific">Rotaria socialis</name>
    <dbReference type="NCBI Taxonomy" id="392032"/>
    <lineage>
        <taxon>Eukaryota</taxon>
        <taxon>Metazoa</taxon>
        <taxon>Spiralia</taxon>
        <taxon>Gnathifera</taxon>
        <taxon>Rotifera</taxon>
        <taxon>Eurotatoria</taxon>
        <taxon>Bdelloidea</taxon>
        <taxon>Philodinida</taxon>
        <taxon>Philodinidae</taxon>
        <taxon>Rotaria</taxon>
    </lineage>
</organism>
<protein>
    <submittedName>
        <fullName evidence="1">Uncharacterized protein</fullName>
    </submittedName>
</protein>